<reference evidence="6 7" key="1">
    <citation type="submission" date="2015-06" db="EMBL/GenBank/DDBJ databases">
        <title>Draft genome of the ant-associated black yeast Phialophora attae CBS 131958.</title>
        <authorList>
            <person name="Moreno L.F."/>
            <person name="Stielow B.J."/>
            <person name="de Hoog S."/>
            <person name="Vicente V.A."/>
            <person name="Weiss V.A."/>
            <person name="de Vries M."/>
            <person name="Cruz L.M."/>
            <person name="Souza E.M."/>
        </authorList>
    </citation>
    <scope>NUCLEOTIDE SEQUENCE [LARGE SCALE GENOMIC DNA]</scope>
    <source>
        <strain evidence="6 7">CBS 131958</strain>
    </source>
</reference>
<dbReference type="GeneID" id="28739726"/>
<dbReference type="InterPro" id="IPR008266">
    <property type="entry name" value="Tyr_kinase_AS"/>
</dbReference>
<evidence type="ECO:0000313" key="6">
    <source>
        <dbReference type="EMBL" id="KPI40382.1"/>
    </source>
</evidence>
<dbReference type="SUPFAM" id="SSF56112">
    <property type="entry name" value="Protein kinase-like (PK-like)"/>
    <property type="match status" value="1"/>
</dbReference>
<dbReference type="GO" id="GO:0004674">
    <property type="term" value="F:protein serine/threonine kinase activity"/>
    <property type="evidence" value="ECO:0007669"/>
    <property type="project" value="UniProtKB-EC"/>
</dbReference>
<keyword evidence="7" id="KW-1185">Reference proteome</keyword>
<gene>
    <name evidence="6" type="ORF">AB675_7476</name>
</gene>
<name>A0A0N1H9T5_9EURO</name>
<dbReference type="RefSeq" id="XP_018000345.1">
    <property type="nucleotide sequence ID" value="XM_018147846.1"/>
</dbReference>
<proteinExistence type="predicted"/>
<evidence type="ECO:0000259" key="5">
    <source>
        <dbReference type="Pfam" id="PF01636"/>
    </source>
</evidence>
<dbReference type="OrthoDB" id="2906425at2759"/>
<protein>
    <recommendedName>
        <fullName evidence="1">non-specific serine/threonine protein kinase</fullName>
        <ecNumber evidence="1">2.7.11.1</ecNumber>
    </recommendedName>
</protein>
<sequence>MSGAPTTPPHHPTHNVHLTDQQLEAIISTVLPSHAIINASAFTHGHSFNNRIYFLDLTDSLHTNTISHELVLRVSGHYFNHRKVENEVGWLLRFREFCPSVPVPEVVAWSTDGAKIETLDRGFLKVTGRRKKVLQGVKHGWVLQTRLPGRRLTIEDLDGIHGDAILRQLAEHMATWRTVEMGLPWGTGSWSSPGGGGARIGNQCLFTAAHGKSPGIFWRPKDSRMDLWRGFVTGGLLLTHRQDTGHEGLRTWAEYYQFVLDDQIAHMMTAAELSGLRAMIDDRVTALRERLAHLPFLDNASNIMKFTHMDFAPRNILISTDDTTASSPPQVTGILDFEFSALLPAPSEFLNSLVNQSGDWQTRHYNALLSHLRAIEKTLTPAPGDPSITPRSICISVMEPPAAPCIDPDRCECEYHNFEKLKVLEAVVANVAPWYITQVSHIGKERELEAECAKAANVVLDGVERLLALLAEGLDDGQSEAGSAPRRGTREATTLRSETTATTSVPTTVVNGPDRARRS</sequence>
<accession>A0A0N1H9T5</accession>
<evidence type="ECO:0000256" key="4">
    <source>
        <dbReference type="SAM" id="MobiDB-lite"/>
    </source>
</evidence>
<feature type="compositionally biased region" description="Low complexity" evidence="4">
    <location>
        <begin position="491"/>
        <end position="510"/>
    </location>
</feature>
<evidence type="ECO:0000256" key="3">
    <source>
        <dbReference type="ARBA" id="ARBA00048679"/>
    </source>
</evidence>
<dbReference type="InterPro" id="IPR002575">
    <property type="entry name" value="Aminoglycoside_PTrfase"/>
</dbReference>
<feature type="region of interest" description="Disordered" evidence="4">
    <location>
        <begin position="476"/>
        <end position="519"/>
    </location>
</feature>
<organism evidence="6 7">
    <name type="scientific">Cyphellophora attinorum</name>
    <dbReference type="NCBI Taxonomy" id="1664694"/>
    <lineage>
        <taxon>Eukaryota</taxon>
        <taxon>Fungi</taxon>
        <taxon>Dikarya</taxon>
        <taxon>Ascomycota</taxon>
        <taxon>Pezizomycotina</taxon>
        <taxon>Eurotiomycetes</taxon>
        <taxon>Chaetothyriomycetidae</taxon>
        <taxon>Chaetothyriales</taxon>
        <taxon>Cyphellophoraceae</taxon>
        <taxon>Cyphellophora</taxon>
    </lineage>
</organism>
<comment type="catalytic activity">
    <reaction evidence="2">
        <text>L-threonyl-[protein] + ATP = O-phospho-L-threonyl-[protein] + ADP + H(+)</text>
        <dbReference type="Rhea" id="RHEA:46608"/>
        <dbReference type="Rhea" id="RHEA-COMP:11060"/>
        <dbReference type="Rhea" id="RHEA-COMP:11605"/>
        <dbReference type="ChEBI" id="CHEBI:15378"/>
        <dbReference type="ChEBI" id="CHEBI:30013"/>
        <dbReference type="ChEBI" id="CHEBI:30616"/>
        <dbReference type="ChEBI" id="CHEBI:61977"/>
        <dbReference type="ChEBI" id="CHEBI:456216"/>
        <dbReference type="EC" id="2.7.11.1"/>
    </reaction>
</comment>
<dbReference type="InterPro" id="IPR011009">
    <property type="entry name" value="Kinase-like_dom_sf"/>
</dbReference>
<dbReference type="Gene3D" id="3.90.1200.10">
    <property type="match status" value="1"/>
</dbReference>
<comment type="caution">
    <text evidence="6">The sequence shown here is derived from an EMBL/GenBank/DDBJ whole genome shotgun (WGS) entry which is preliminary data.</text>
</comment>
<dbReference type="Proteomes" id="UP000038010">
    <property type="component" value="Unassembled WGS sequence"/>
</dbReference>
<dbReference type="PROSITE" id="PS00109">
    <property type="entry name" value="PROTEIN_KINASE_TYR"/>
    <property type="match status" value="1"/>
</dbReference>
<dbReference type="InterPro" id="IPR051678">
    <property type="entry name" value="AGP_Transferase"/>
</dbReference>
<evidence type="ECO:0000313" key="7">
    <source>
        <dbReference type="Proteomes" id="UP000038010"/>
    </source>
</evidence>
<dbReference type="Pfam" id="PF01636">
    <property type="entry name" value="APH"/>
    <property type="match status" value="1"/>
</dbReference>
<dbReference type="PANTHER" id="PTHR21310">
    <property type="entry name" value="AMINOGLYCOSIDE PHOSPHOTRANSFERASE-RELATED-RELATED"/>
    <property type="match status" value="1"/>
</dbReference>
<feature type="domain" description="Aminoglycoside phosphotransferase" evidence="5">
    <location>
        <begin position="48"/>
        <end position="353"/>
    </location>
</feature>
<evidence type="ECO:0000256" key="1">
    <source>
        <dbReference type="ARBA" id="ARBA00012513"/>
    </source>
</evidence>
<dbReference type="EMBL" id="LFJN01000012">
    <property type="protein sequence ID" value="KPI40382.1"/>
    <property type="molecule type" value="Genomic_DNA"/>
</dbReference>
<comment type="catalytic activity">
    <reaction evidence="3">
        <text>L-seryl-[protein] + ATP = O-phospho-L-seryl-[protein] + ADP + H(+)</text>
        <dbReference type="Rhea" id="RHEA:17989"/>
        <dbReference type="Rhea" id="RHEA-COMP:9863"/>
        <dbReference type="Rhea" id="RHEA-COMP:11604"/>
        <dbReference type="ChEBI" id="CHEBI:15378"/>
        <dbReference type="ChEBI" id="CHEBI:29999"/>
        <dbReference type="ChEBI" id="CHEBI:30616"/>
        <dbReference type="ChEBI" id="CHEBI:83421"/>
        <dbReference type="ChEBI" id="CHEBI:456216"/>
        <dbReference type="EC" id="2.7.11.1"/>
    </reaction>
</comment>
<dbReference type="EC" id="2.7.11.1" evidence="1"/>
<dbReference type="VEuPathDB" id="FungiDB:AB675_7476"/>
<dbReference type="AlphaFoldDB" id="A0A0N1H9T5"/>
<evidence type="ECO:0000256" key="2">
    <source>
        <dbReference type="ARBA" id="ARBA00047899"/>
    </source>
</evidence>